<dbReference type="HOGENOM" id="CLU_154370_0_0_11"/>
<sequence>MADKNKDSGLHTTYQWLEAAARDLDITEEVLKPLVPLLLDLTSDVAHGPARPAAPLTAFLVGVAAGRHTSSTTSPAGRLTDERAGEFIDETKRAIGIIDDLLERYEGGSDKKDS</sequence>
<dbReference type="Pfam" id="PF20058">
    <property type="entry name" value="DUF6457"/>
    <property type="match status" value="1"/>
</dbReference>
<dbReference type="EMBL" id="AHAE01000074">
    <property type="protein sequence ID" value="EJZ81497.1"/>
    <property type="molecule type" value="Genomic_DNA"/>
</dbReference>
<evidence type="ECO:0000313" key="4">
    <source>
        <dbReference type="Proteomes" id="UP000006078"/>
    </source>
</evidence>
<dbReference type="RefSeq" id="WP_004601430.1">
    <property type="nucleotide sequence ID" value="NZ_HF541868.1"/>
</dbReference>
<accession>I7LCQ6</accession>
<dbReference type="Proteomes" id="UP000011016">
    <property type="component" value="Unassembled WGS sequence"/>
</dbReference>
<evidence type="ECO:0000313" key="2">
    <source>
        <dbReference type="EMBL" id="CCI84159.1"/>
    </source>
</evidence>
<gene>
    <name evidence="2" type="ORF">BN46_1447</name>
    <name evidence="3" type="ORF">HMPREF9719_01540</name>
</gene>
<dbReference type="AlphaFoldDB" id="I7LCQ6"/>
<reference evidence="2 5" key="1">
    <citation type="journal article" date="2012" name="J. Bacteriol.">
        <title>Draft Genome Sequence of Turicella otitidis ATCC 51513, Isolated from Middle Ear Fluid from a Child with Otitis Media.</title>
        <authorList>
            <person name="Brinkrolf K."/>
            <person name="Schneider J."/>
            <person name="Knecht M."/>
            <person name="Ruckert C."/>
            <person name="Tauch A."/>
        </authorList>
    </citation>
    <scope>NUCLEOTIDE SEQUENCE [LARGE SCALE GENOMIC DNA]</scope>
    <source>
        <strain evidence="2 5">ATCC 51513</strain>
    </source>
</reference>
<keyword evidence="4" id="KW-1185">Reference proteome</keyword>
<evidence type="ECO:0000313" key="5">
    <source>
        <dbReference type="Proteomes" id="UP000011016"/>
    </source>
</evidence>
<evidence type="ECO:0000259" key="1">
    <source>
        <dbReference type="Pfam" id="PF20058"/>
    </source>
</evidence>
<dbReference type="OrthoDB" id="4735656at2"/>
<reference evidence="3 4" key="2">
    <citation type="submission" date="2012-08" db="EMBL/GenBank/DDBJ databases">
        <title>The Genome Sequence of Turicella otitidis ATCC 51513.</title>
        <authorList>
            <consortium name="The Broad Institute Genome Sequencing Platform"/>
            <person name="Earl A."/>
            <person name="Ward D."/>
            <person name="Feldgarden M."/>
            <person name="Gevers D."/>
            <person name="Huys G."/>
            <person name="Walker B."/>
            <person name="Young S.K."/>
            <person name="Zeng Q."/>
            <person name="Gargeya S."/>
            <person name="Fitzgerald M."/>
            <person name="Haas B."/>
            <person name="Abouelleil A."/>
            <person name="Alvarado L."/>
            <person name="Arachchi H.M."/>
            <person name="Berlin A.M."/>
            <person name="Chapman S.B."/>
            <person name="Goldberg J."/>
            <person name="Griggs A."/>
            <person name="Gujja S."/>
            <person name="Hansen M."/>
            <person name="Howarth C."/>
            <person name="Imamovic A."/>
            <person name="Larimer J."/>
            <person name="McCowen C."/>
            <person name="Montmayeur A."/>
            <person name="Murphy C."/>
            <person name="Neiman D."/>
            <person name="Pearson M."/>
            <person name="Priest M."/>
            <person name="Roberts A."/>
            <person name="Saif S."/>
            <person name="Shea T."/>
            <person name="Sisk P."/>
            <person name="Sykes S."/>
            <person name="Wortman J."/>
            <person name="Nusbaum C."/>
            <person name="Birren B."/>
        </authorList>
    </citation>
    <scope>NUCLEOTIDE SEQUENCE [LARGE SCALE GENOMIC DNA]</scope>
    <source>
        <strain evidence="3 4">ATCC 51513</strain>
    </source>
</reference>
<dbReference type="Proteomes" id="UP000006078">
    <property type="component" value="Unassembled WGS sequence"/>
</dbReference>
<organism evidence="2 5">
    <name type="scientific">Corynebacterium otitidis ATCC 51513</name>
    <dbReference type="NCBI Taxonomy" id="883169"/>
    <lineage>
        <taxon>Bacteria</taxon>
        <taxon>Bacillati</taxon>
        <taxon>Actinomycetota</taxon>
        <taxon>Actinomycetes</taxon>
        <taxon>Mycobacteriales</taxon>
        <taxon>Corynebacteriaceae</taxon>
        <taxon>Corynebacterium</taxon>
    </lineage>
</organism>
<evidence type="ECO:0000313" key="3">
    <source>
        <dbReference type="EMBL" id="EJZ81497.1"/>
    </source>
</evidence>
<name>I7LCQ6_9CORY</name>
<dbReference type="EMBL" id="CAJZ01000211">
    <property type="protein sequence ID" value="CCI84159.1"/>
    <property type="molecule type" value="Genomic_DNA"/>
</dbReference>
<dbReference type="InterPro" id="IPR045598">
    <property type="entry name" value="DUF6457"/>
</dbReference>
<protein>
    <recommendedName>
        <fullName evidence="1">DUF6457 domain-containing protein</fullName>
    </recommendedName>
</protein>
<dbReference type="eggNOG" id="ENOG50339RQ">
    <property type="taxonomic scope" value="Bacteria"/>
</dbReference>
<feature type="domain" description="DUF6457" evidence="1">
    <location>
        <begin position="12"/>
        <end position="84"/>
    </location>
</feature>
<dbReference type="STRING" id="29321.AAV33_04250"/>
<proteinExistence type="predicted"/>
<comment type="caution">
    <text evidence="2">The sequence shown here is derived from an EMBL/GenBank/DDBJ whole genome shotgun (WGS) entry which is preliminary data.</text>
</comment>